<dbReference type="EMBL" id="KN834808">
    <property type="protein sequence ID" value="KIK55192.1"/>
    <property type="molecule type" value="Genomic_DNA"/>
</dbReference>
<evidence type="ECO:0000313" key="3">
    <source>
        <dbReference type="Proteomes" id="UP000053593"/>
    </source>
</evidence>
<dbReference type="Proteomes" id="UP000053593">
    <property type="component" value="Unassembled WGS sequence"/>
</dbReference>
<protein>
    <submittedName>
        <fullName evidence="2">Uncharacterized protein</fullName>
    </submittedName>
</protein>
<evidence type="ECO:0000256" key="1">
    <source>
        <dbReference type="SAM" id="MobiDB-lite"/>
    </source>
</evidence>
<accession>A0A0D0CAX3</accession>
<reference evidence="2 3" key="1">
    <citation type="submission" date="2014-04" db="EMBL/GenBank/DDBJ databases">
        <title>Evolutionary Origins and Diversification of the Mycorrhizal Mutualists.</title>
        <authorList>
            <consortium name="DOE Joint Genome Institute"/>
            <consortium name="Mycorrhizal Genomics Consortium"/>
            <person name="Kohler A."/>
            <person name="Kuo A."/>
            <person name="Nagy L.G."/>
            <person name="Floudas D."/>
            <person name="Copeland A."/>
            <person name="Barry K.W."/>
            <person name="Cichocki N."/>
            <person name="Veneault-Fourrey C."/>
            <person name="LaButti K."/>
            <person name="Lindquist E.A."/>
            <person name="Lipzen A."/>
            <person name="Lundell T."/>
            <person name="Morin E."/>
            <person name="Murat C."/>
            <person name="Riley R."/>
            <person name="Ohm R."/>
            <person name="Sun H."/>
            <person name="Tunlid A."/>
            <person name="Henrissat B."/>
            <person name="Grigoriev I.V."/>
            <person name="Hibbett D.S."/>
            <person name="Martin F."/>
        </authorList>
    </citation>
    <scope>NUCLEOTIDE SEQUENCE [LARGE SCALE GENOMIC DNA]</scope>
    <source>
        <strain evidence="2 3">FD-317 M1</strain>
    </source>
</reference>
<sequence length="229" mass="25937">MIPPPEGREESPPLLPSLRCTDFELEPIQHPGRQAVVNELVIISPQKRQRVQLYPTSRRAGTKPNRKQMTPRIQPPLLWNESSADSNSRPLSQGEEDRDIVRISPEEFLMEVMMVFFNMQKLSKVNVSDLSDFIVSSLRWKVGGRTKGKEIETGIISKYQCYYTSYEGELQADQVEEGTYPTIILFLKESLDFEGNKAVHLFSVSSSDEAVGISHWAIVKHEGSDRGEG</sequence>
<dbReference type="AlphaFoldDB" id="A0A0D0CAX3"/>
<organism evidence="2 3">
    <name type="scientific">Collybiopsis luxurians FD-317 M1</name>
    <dbReference type="NCBI Taxonomy" id="944289"/>
    <lineage>
        <taxon>Eukaryota</taxon>
        <taxon>Fungi</taxon>
        <taxon>Dikarya</taxon>
        <taxon>Basidiomycota</taxon>
        <taxon>Agaricomycotina</taxon>
        <taxon>Agaricomycetes</taxon>
        <taxon>Agaricomycetidae</taxon>
        <taxon>Agaricales</taxon>
        <taxon>Marasmiineae</taxon>
        <taxon>Omphalotaceae</taxon>
        <taxon>Collybiopsis</taxon>
        <taxon>Collybiopsis luxurians</taxon>
    </lineage>
</organism>
<feature type="region of interest" description="Disordered" evidence="1">
    <location>
        <begin position="52"/>
        <end position="97"/>
    </location>
</feature>
<feature type="compositionally biased region" description="Polar residues" evidence="1">
    <location>
        <begin position="80"/>
        <end position="91"/>
    </location>
</feature>
<proteinExistence type="predicted"/>
<gene>
    <name evidence="2" type="ORF">GYMLUDRAFT_248797</name>
</gene>
<dbReference type="HOGENOM" id="CLU_1209955_0_0_1"/>
<evidence type="ECO:0000313" key="2">
    <source>
        <dbReference type="EMBL" id="KIK55192.1"/>
    </source>
</evidence>
<name>A0A0D0CAX3_9AGAR</name>
<keyword evidence="3" id="KW-1185">Reference proteome</keyword>